<dbReference type="Proteomes" id="UP000190210">
    <property type="component" value="Unassembled WGS sequence"/>
</dbReference>
<evidence type="ECO:0000313" key="1">
    <source>
        <dbReference type="EMBL" id="OOW81754.1"/>
    </source>
</evidence>
<dbReference type="EMBL" id="LOKA01000021">
    <property type="protein sequence ID" value="OOW81754.1"/>
    <property type="molecule type" value="Genomic_DNA"/>
</dbReference>
<reference evidence="1 2" key="1">
    <citation type="submission" date="2015-12" db="EMBL/GenBank/DDBJ databases">
        <authorList>
            <person name="Bansal K."/>
            <person name="Midha S."/>
            <person name="Patil P.B."/>
        </authorList>
    </citation>
    <scope>NUCLEOTIDE SEQUENCE [LARGE SCALE GENOMIC DNA]</scope>
    <source>
        <strain evidence="1 2">LMG9045</strain>
    </source>
</reference>
<accession>A0AB73MQL0</accession>
<dbReference type="RefSeq" id="WP_033484188.1">
    <property type="nucleotide sequence ID" value="NZ_LOKA01000021.1"/>
</dbReference>
<evidence type="ECO:0000313" key="2">
    <source>
        <dbReference type="Proteomes" id="UP000190210"/>
    </source>
</evidence>
<organism evidence="1 2">
    <name type="scientific">Xanthomonas axonopodis pv. clitoriae</name>
    <dbReference type="NCBI Taxonomy" id="487828"/>
    <lineage>
        <taxon>Bacteria</taxon>
        <taxon>Pseudomonadati</taxon>
        <taxon>Pseudomonadota</taxon>
        <taxon>Gammaproteobacteria</taxon>
        <taxon>Lysobacterales</taxon>
        <taxon>Lysobacteraceae</taxon>
        <taxon>Xanthomonas</taxon>
    </lineage>
</organism>
<sequence>MAHFLFIDESGYDERESPYCVLAGIAVKDSKVWQFIEAINKLENNIFGMRYSAEKEEFKGKKFLKKKVFRHAEQFPPIDPEERRTLAFDCLKNGAGATRRQLCALAQAKLEFVSQIFSIAADFQCHAFSAIVIPGAPKPDSDALRKDYSYLFERFYYYLEDLGVEEQGVIVFDELDKSQSKILLNQMERYFVETARGRVRARQVIPQPFFVHSDLTTLVQVADLIAYTTSWAWRLPKMAAPARGELGPFANQIDALRYKAERYIRGNPKFSIWSFAYIADLRCAAERSPLVDLDPETEEC</sequence>
<protein>
    <recommendedName>
        <fullName evidence="3">DUF3800 domain-containing protein</fullName>
    </recommendedName>
</protein>
<gene>
    <name evidence="1" type="ORF">Xclt_13940</name>
</gene>
<comment type="caution">
    <text evidence="1">The sequence shown here is derived from an EMBL/GenBank/DDBJ whole genome shotgun (WGS) entry which is preliminary data.</text>
</comment>
<dbReference type="AlphaFoldDB" id="A0AB73MQL0"/>
<dbReference type="InterPro" id="IPR024524">
    <property type="entry name" value="DUF3800"/>
</dbReference>
<proteinExistence type="predicted"/>
<dbReference type="Pfam" id="PF12686">
    <property type="entry name" value="DUF3800"/>
    <property type="match status" value="1"/>
</dbReference>
<evidence type="ECO:0008006" key="3">
    <source>
        <dbReference type="Google" id="ProtNLM"/>
    </source>
</evidence>
<name>A0AB73MQL0_9XANT</name>